<name>A0AAU8AUX2_9CAUD</name>
<reference evidence="1" key="1">
    <citation type="submission" date="2024-03" db="EMBL/GenBank/DDBJ databases">
        <title>Diverse circular DNA viruses in blood, oral, and fecal samples of captive lemurs.</title>
        <authorList>
            <person name="Paietta E.N."/>
            <person name="Kraberger S."/>
            <person name="Lund M.C."/>
            <person name="Custer J.M."/>
            <person name="Vargas K.M."/>
            <person name="Ehmke E.E."/>
            <person name="Yoder A.D."/>
            <person name="Varsani A."/>
        </authorList>
    </citation>
    <scope>NUCLEOTIDE SEQUENCE</scope>
    <source>
        <strain evidence="1">Duke_21_2</strain>
    </source>
</reference>
<organism evidence="1">
    <name type="scientific">Dulem virus 29</name>
    <dbReference type="NCBI Taxonomy" id="3145747"/>
    <lineage>
        <taxon>Viruses</taxon>
        <taxon>Duplodnaviria</taxon>
        <taxon>Heunggongvirae</taxon>
        <taxon>Uroviricota</taxon>
        <taxon>Caudoviricetes</taxon>
    </lineage>
</organism>
<sequence>MKMQQRTAKNLNKIKTLIAKGITDQRTIADLLKISVPTVNKICQYLSSGIEDKVKQKEARKAKRRAKNKQIILTGIAEKKINEEDTGSLFKNLLNCALVELSSRVNEMESGELTYLVIKMAEMFRGNNGD</sequence>
<proteinExistence type="predicted"/>
<evidence type="ECO:0000313" key="1">
    <source>
        <dbReference type="EMBL" id="XCD03750.1"/>
    </source>
</evidence>
<accession>A0AAU8AUX2</accession>
<dbReference type="EMBL" id="PP511380">
    <property type="protein sequence ID" value="XCD03750.1"/>
    <property type="molecule type" value="Genomic_DNA"/>
</dbReference>
<protein>
    <submittedName>
        <fullName evidence="1">Uncharacterized protein</fullName>
    </submittedName>
</protein>